<proteinExistence type="predicted"/>
<accession>A0A6A6U9J9</accession>
<keyword evidence="2" id="KW-1185">Reference proteome</keyword>
<name>A0A6A6U9J9_9PEZI</name>
<reference evidence="1" key="1">
    <citation type="journal article" date="2020" name="Stud. Mycol.">
        <title>101 Dothideomycetes genomes: a test case for predicting lifestyles and emergence of pathogens.</title>
        <authorList>
            <person name="Haridas S."/>
            <person name="Albert R."/>
            <person name="Binder M."/>
            <person name="Bloem J."/>
            <person name="Labutti K."/>
            <person name="Salamov A."/>
            <person name="Andreopoulos B."/>
            <person name="Baker S."/>
            <person name="Barry K."/>
            <person name="Bills G."/>
            <person name="Bluhm B."/>
            <person name="Cannon C."/>
            <person name="Castanera R."/>
            <person name="Culley D."/>
            <person name="Daum C."/>
            <person name="Ezra D."/>
            <person name="Gonzalez J."/>
            <person name="Henrissat B."/>
            <person name="Kuo A."/>
            <person name="Liang C."/>
            <person name="Lipzen A."/>
            <person name="Lutzoni F."/>
            <person name="Magnuson J."/>
            <person name="Mondo S."/>
            <person name="Nolan M."/>
            <person name="Ohm R."/>
            <person name="Pangilinan J."/>
            <person name="Park H.-J."/>
            <person name="Ramirez L."/>
            <person name="Alfaro M."/>
            <person name="Sun H."/>
            <person name="Tritt A."/>
            <person name="Yoshinaga Y."/>
            <person name="Zwiers L.-H."/>
            <person name="Turgeon B."/>
            <person name="Goodwin S."/>
            <person name="Spatafora J."/>
            <person name="Crous P."/>
            <person name="Grigoriev I."/>
        </authorList>
    </citation>
    <scope>NUCLEOTIDE SEQUENCE</scope>
    <source>
        <strain evidence="1">CBS 115976</strain>
    </source>
</reference>
<evidence type="ECO:0000313" key="2">
    <source>
        <dbReference type="Proteomes" id="UP000799302"/>
    </source>
</evidence>
<sequence length="163" mass="18952">MEHHGEAPTYLCLITSRNPKNMVFTVNAVNMLRKACPNLEIQHLVVPRSQGDAEEVTMYKALGGFPRVHTLHIIPDASHFYHWTHWYRDYFPTQGNVFELQPELLRFDEFGVQFFPPPGSWRSLCNGNIRNALINSAWDEHLARSVSLLYRVESHFDQLSSKR</sequence>
<dbReference type="OrthoDB" id="3945550at2759"/>
<organism evidence="1 2">
    <name type="scientific">Microthyrium microscopicum</name>
    <dbReference type="NCBI Taxonomy" id="703497"/>
    <lineage>
        <taxon>Eukaryota</taxon>
        <taxon>Fungi</taxon>
        <taxon>Dikarya</taxon>
        <taxon>Ascomycota</taxon>
        <taxon>Pezizomycotina</taxon>
        <taxon>Dothideomycetes</taxon>
        <taxon>Dothideomycetes incertae sedis</taxon>
        <taxon>Microthyriales</taxon>
        <taxon>Microthyriaceae</taxon>
        <taxon>Microthyrium</taxon>
    </lineage>
</organism>
<dbReference type="EMBL" id="MU004235">
    <property type="protein sequence ID" value="KAF2668929.1"/>
    <property type="molecule type" value="Genomic_DNA"/>
</dbReference>
<evidence type="ECO:0000313" key="1">
    <source>
        <dbReference type="EMBL" id="KAF2668929.1"/>
    </source>
</evidence>
<gene>
    <name evidence="1" type="ORF">BT63DRAFT_424658</name>
</gene>
<protein>
    <submittedName>
        <fullName evidence="1">Uncharacterized protein</fullName>
    </submittedName>
</protein>
<dbReference type="Proteomes" id="UP000799302">
    <property type="component" value="Unassembled WGS sequence"/>
</dbReference>
<dbReference type="AlphaFoldDB" id="A0A6A6U9J9"/>